<dbReference type="STRING" id="87626.PTD2_20682"/>
<dbReference type="EMBL" id="AAOH01000004">
    <property type="protein sequence ID" value="EAR28270.1"/>
    <property type="molecule type" value="Genomic_DNA"/>
</dbReference>
<gene>
    <name evidence="1" type="ORF">PTD2_20682</name>
</gene>
<dbReference type="PANTHER" id="PTHR34261">
    <property type="entry name" value="APC REGULATOR OF WNT-SIGNALING PATHWAY-RELATED"/>
    <property type="match status" value="1"/>
</dbReference>
<sequence length="132" mass="14358">MPVNLIQNGPIPNIFQGSPNSLNKERKEAVYNVIGRLEYHQIFQNAAGTLVINDLMRVDMQGTFMQAGQRFHNIQVQVNGVAGKSTVAHANVSESTMTDDPINQTGVRNRVSSALNQSFDSGHSYSVTGTAP</sequence>
<protein>
    <submittedName>
        <fullName evidence="1">Uncharacterized protein</fullName>
    </submittedName>
</protein>
<organism evidence="1 2">
    <name type="scientific">Pseudoalteromonas tunicata D2</name>
    <dbReference type="NCBI Taxonomy" id="87626"/>
    <lineage>
        <taxon>Bacteria</taxon>
        <taxon>Pseudomonadati</taxon>
        <taxon>Pseudomonadota</taxon>
        <taxon>Gammaproteobacteria</taxon>
        <taxon>Alteromonadales</taxon>
        <taxon>Pseudoalteromonadaceae</taxon>
        <taxon>Pseudoalteromonas</taxon>
    </lineage>
</organism>
<dbReference type="OrthoDB" id="5826520at2"/>
<proteinExistence type="predicted"/>
<dbReference type="Proteomes" id="UP000006201">
    <property type="component" value="Unassembled WGS sequence"/>
</dbReference>
<dbReference type="PANTHER" id="PTHR34261:SF1">
    <property type="entry name" value="TUBULIN POLYMERIZATION-PROMOTING PROTEIN"/>
    <property type="match status" value="1"/>
</dbReference>
<comment type="caution">
    <text evidence="1">The sequence shown here is derived from an EMBL/GenBank/DDBJ whole genome shotgun (WGS) entry which is preliminary data.</text>
</comment>
<evidence type="ECO:0000313" key="2">
    <source>
        <dbReference type="Proteomes" id="UP000006201"/>
    </source>
</evidence>
<evidence type="ECO:0000313" key="1">
    <source>
        <dbReference type="EMBL" id="EAR28270.1"/>
    </source>
</evidence>
<dbReference type="RefSeq" id="WP_009840102.1">
    <property type="nucleotide sequence ID" value="NZ_CH959301.1"/>
</dbReference>
<dbReference type="HOGENOM" id="CLU_1771528_0_0_6"/>
<dbReference type="InterPro" id="IPR053358">
    <property type="entry name" value="Diff-assoc_signaling"/>
</dbReference>
<keyword evidence="2" id="KW-1185">Reference proteome</keyword>
<accession>A4CA62</accession>
<reference evidence="1 2" key="1">
    <citation type="submission" date="2006-02" db="EMBL/GenBank/DDBJ databases">
        <authorList>
            <person name="Moran M.A."/>
            <person name="Kjelleberg S."/>
            <person name="Egan S."/>
            <person name="Saunders N."/>
            <person name="Thomas T."/>
            <person name="Ferriera S."/>
            <person name="Johnson J."/>
            <person name="Kravitz S."/>
            <person name="Halpern A."/>
            <person name="Remington K."/>
            <person name="Beeson K."/>
            <person name="Tran B."/>
            <person name="Rogers Y.-H."/>
            <person name="Friedman R."/>
            <person name="Venter J.C."/>
        </authorList>
    </citation>
    <scope>NUCLEOTIDE SEQUENCE [LARGE SCALE GENOMIC DNA]</scope>
    <source>
        <strain evidence="1 2">D2</strain>
    </source>
</reference>
<dbReference type="AlphaFoldDB" id="A4CA62"/>
<name>A4CA62_9GAMM</name>